<evidence type="ECO:0000313" key="1">
    <source>
        <dbReference type="EMBL" id="AZQ12302.1"/>
    </source>
</evidence>
<keyword evidence="2" id="KW-1185">Reference proteome</keyword>
<sequence>MRSDDLEDVLIEKLDEHFKTAVKDFVVKESTDTPFLHLTIEMTLYNYFVVRLAIEKNTLFFSIVQSGFQLQLFKTSLSSEDLRAAPSILDKEIRLRIPDKYLQAKGW</sequence>
<proteinExistence type="predicted"/>
<accession>A0ABM7DRH6</accession>
<dbReference type="EMBL" id="CP020373">
    <property type="protein sequence ID" value="AZQ12302.1"/>
    <property type="molecule type" value="Genomic_DNA"/>
</dbReference>
<protein>
    <submittedName>
        <fullName evidence="1">Uncharacterized protein</fullName>
    </submittedName>
</protein>
<evidence type="ECO:0000313" key="2">
    <source>
        <dbReference type="Proteomes" id="UP000278437"/>
    </source>
</evidence>
<gene>
    <name evidence="1" type="ORF">STH12_03242</name>
</gene>
<name>A0ABM7DRH6_9GAMM</name>
<organism evidence="1 2">
    <name type="scientific">Shewanella khirikhana</name>
    <dbReference type="NCBI Taxonomy" id="1965282"/>
    <lineage>
        <taxon>Bacteria</taxon>
        <taxon>Pseudomonadati</taxon>
        <taxon>Pseudomonadota</taxon>
        <taxon>Gammaproteobacteria</taxon>
        <taxon>Alteromonadales</taxon>
        <taxon>Shewanellaceae</taxon>
        <taxon>Shewanella</taxon>
    </lineage>
</organism>
<dbReference type="Proteomes" id="UP000278437">
    <property type="component" value="Chromosome"/>
</dbReference>
<reference evidence="2" key="1">
    <citation type="submission" date="2017-03" db="EMBL/GenBank/DDBJ databases">
        <title>Full genome sequence of a non-lethal Shewanella isolate that potentiates virulence of Vibio parahaemolyticus causing acute hepatopancreatic necrosis disease (AHPND) in shrimp.</title>
        <authorList>
            <person name="Prachumwat A."/>
            <person name="Sritunyalucksana K."/>
        </authorList>
    </citation>
    <scope>NUCLEOTIDE SEQUENCE [LARGE SCALE GENOMIC DNA]</scope>
    <source>
        <strain evidence="2">TH2012</strain>
    </source>
</reference>
<dbReference type="RefSeq" id="WP_126168488.1">
    <property type="nucleotide sequence ID" value="NZ_CP020373.1"/>
</dbReference>